<dbReference type="Proteomes" id="UP000494274">
    <property type="component" value="Unassembled WGS sequence"/>
</dbReference>
<evidence type="ECO:0000256" key="1">
    <source>
        <dbReference type="ARBA" id="ARBA00002190"/>
    </source>
</evidence>
<evidence type="ECO:0000256" key="6">
    <source>
        <dbReference type="RuleBase" id="RU365089"/>
    </source>
</evidence>
<evidence type="ECO:0000256" key="3">
    <source>
        <dbReference type="ARBA" id="ARBA00022578"/>
    </source>
</evidence>
<keyword evidence="3 6" id="KW-0815">Transposition</keyword>
<dbReference type="InterPro" id="IPR001207">
    <property type="entry name" value="Transposase_mutator"/>
</dbReference>
<reference evidence="7 8" key="1">
    <citation type="submission" date="2019-09" db="EMBL/GenBank/DDBJ databases">
        <authorList>
            <person name="Depoorter E."/>
        </authorList>
    </citation>
    <scope>NUCLEOTIDE SEQUENCE [LARGE SCALE GENOMIC DNA]</scope>
    <source>
        <strain evidence="7">R-18112</strain>
    </source>
</reference>
<dbReference type="Pfam" id="PF00872">
    <property type="entry name" value="Transposase_mut"/>
    <property type="match status" value="1"/>
</dbReference>
<name>A0A6P3AW36_BURL3</name>
<dbReference type="PANTHER" id="PTHR33217:SF5">
    <property type="entry name" value="MUTATOR FAMILY TRANSPOSASE"/>
    <property type="match status" value="1"/>
</dbReference>
<dbReference type="NCBIfam" id="NF033543">
    <property type="entry name" value="transpos_IS256"/>
    <property type="match status" value="1"/>
</dbReference>
<dbReference type="EMBL" id="CABVQI010000039">
    <property type="protein sequence ID" value="VWD51194.1"/>
    <property type="molecule type" value="Genomic_DNA"/>
</dbReference>
<dbReference type="GO" id="GO:0003677">
    <property type="term" value="F:DNA binding"/>
    <property type="evidence" value="ECO:0007669"/>
    <property type="project" value="UniProtKB-UniRule"/>
</dbReference>
<dbReference type="AlphaFoldDB" id="A0A6P3AW36"/>
<keyword evidence="4 6" id="KW-0238">DNA-binding</keyword>
<evidence type="ECO:0000256" key="4">
    <source>
        <dbReference type="ARBA" id="ARBA00023125"/>
    </source>
</evidence>
<evidence type="ECO:0000256" key="2">
    <source>
        <dbReference type="ARBA" id="ARBA00010961"/>
    </source>
</evidence>
<comment type="function">
    <text evidence="1 6">Required for the transposition of the insertion element.</text>
</comment>
<keyword evidence="5 6" id="KW-0233">DNA recombination</keyword>
<proteinExistence type="inferred from homology"/>
<dbReference type="GO" id="GO:0004803">
    <property type="term" value="F:transposase activity"/>
    <property type="evidence" value="ECO:0007669"/>
    <property type="project" value="UniProtKB-UniRule"/>
</dbReference>
<dbReference type="PROSITE" id="PS01007">
    <property type="entry name" value="TRANSPOSASE_MUTATOR"/>
    <property type="match status" value="1"/>
</dbReference>
<keyword evidence="6" id="KW-0814">Transposable element</keyword>
<protein>
    <recommendedName>
        <fullName evidence="6">Mutator family transposase</fullName>
    </recommendedName>
</protein>
<evidence type="ECO:0000313" key="8">
    <source>
        <dbReference type="Proteomes" id="UP000494274"/>
    </source>
</evidence>
<comment type="similarity">
    <text evidence="2 6">Belongs to the transposase mutator family.</text>
</comment>
<sequence length="388" mass="42577">MPRKPKAKPVDLPTIPAELLEQFGNGPMTADAINAATLALKKALIERALGGEMSHHLGYPPGAAKPGAVTNQRNGSGAKTVLTEDGPIRIEVPRDRDGSFEPLLIPKHERRFTGFDDKIVAMYARGMTVREIQGFLKEQYGTEVSPDFISSVTDEVMAEVTAWQARPLEPMYPVVFFDALRVKIREDAVVRNKAICLALGILPDGTRDILGLWIEGTEGAKFWMKVFNDLKTRGVHDILVAVTDGLKGMPEALAAVFPATTLQTCIVHLIRNSLDYASWKDRRGLAAVIRPIYTAPSAEAAQAELDAFANGPWGQRFPTVSAAWRNAWDRVIPFFAFPPAVPKVIYTTDEIHKLHRSGLCSFSTFAPPATESRHCPIGGVLLMTGRRL</sequence>
<accession>A0A6P3AW36</accession>
<evidence type="ECO:0000313" key="7">
    <source>
        <dbReference type="EMBL" id="VWD51194.1"/>
    </source>
</evidence>
<gene>
    <name evidence="7" type="ORF">BLA18112_07514</name>
</gene>
<organism evidence="7 8">
    <name type="scientific">Burkholderia lata (strain ATCC 17760 / DSM 23089 / LMG 22485 / NCIMB 9086 / R18194 / 383)</name>
    <dbReference type="NCBI Taxonomy" id="482957"/>
    <lineage>
        <taxon>Bacteria</taxon>
        <taxon>Pseudomonadati</taxon>
        <taxon>Pseudomonadota</taxon>
        <taxon>Betaproteobacteria</taxon>
        <taxon>Burkholderiales</taxon>
        <taxon>Burkholderiaceae</taxon>
        <taxon>Burkholderia</taxon>
        <taxon>Burkholderia cepacia complex</taxon>
    </lineage>
</organism>
<evidence type="ECO:0000256" key="5">
    <source>
        <dbReference type="ARBA" id="ARBA00023172"/>
    </source>
</evidence>
<dbReference type="GO" id="GO:0006313">
    <property type="term" value="P:DNA transposition"/>
    <property type="evidence" value="ECO:0007669"/>
    <property type="project" value="UniProtKB-UniRule"/>
</dbReference>
<dbReference type="PANTHER" id="PTHR33217">
    <property type="entry name" value="TRANSPOSASE FOR INSERTION SEQUENCE ELEMENT IS1081"/>
    <property type="match status" value="1"/>
</dbReference>